<dbReference type="Gene3D" id="3.40.366.30">
    <property type="entry name" value="50S ribosomal protein L16 arginine hydroxylase, Chain A, Domain 2"/>
    <property type="match status" value="1"/>
</dbReference>
<dbReference type="OrthoDB" id="5131at2759"/>
<accession>L1J7T3</accession>
<organism evidence="3">
    <name type="scientific">Guillardia theta (strain CCMP2712)</name>
    <name type="common">Cryptophyte</name>
    <dbReference type="NCBI Taxonomy" id="905079"/>
    <lineage>
        <taxon>Eukaryota</taxon>
        <taxon>Cryptophyceae</taxon>
        <taxon>Pyrenomonadales</taxon>
        <taxon>Geminigeraceae</taxon>
        <taxon>Guillardia</taxon>
    </lineage>
</organism>
<gene>
    <name evidence="3" type="ORF">GUITHDRAFT_109374</name>
</gene>
<dbReference type="eggNOG" id="ENOG502S0FU">
    <property type="taxonomic scope" value="Eukaryota"/>
</dbReference>
<reference evidence="3 5" key="1">
    <citation type="journal article" date="2012" name="Nature">
        <title>Algal genomes reveal evolutionary mosaicism and the fate of nucleomorphs.</title>
        <authorList>
            <consortium name="DOE Joint Genome Institute"/>
            <person name="Curtis B.A."/>
            <person name="Tanifuji G."/>
            <person name="Burki F."/>
            <person name="Gruber A."/>
            <person name="Irimia M."/>
            <person name="Maruyama S."/>
            <person name="Arias M.C."/>
            <person name="Ball S.G."/>
            <person name="Gile G.H."/>
            <person name="Hirakawa Y."/>
            <person name="Hopkins J.F."/>
            <person name="Kuo A."/>
            <person name="Rensing S.A."/>
            <person name="Schmutz J."/>
            <person name="Symeonidi A."/>
            <person name="Elias M."/>
            <person name="Eveleigh R.J."/>
            <person name="Herman E.K."/>
            <person name="Klute M.J."/>
            <person name="Nakayama T."/>
            <person name="Obornik M."/>
            <person name="Reyes-Prieto A."/>
            <person name="Armbrust E.V."/>
            <person name="Aves S.J."/>
            <person name="Beiko R.G."/>
            <person name="Coutinho P."/>
            <person name="Dacks J.B."/>
            <person name="Durnford D.G."/>
            <person name="Fast N.M."/>
            <person name="Green B.R."/>
            <person name="Grisdale C.J."/>
            <person name="Hempel F."/>
            <person name="Henrissat B."/>
            <person name="Hoppner M.P."/>
            <person name="Ishida K."/>
            <person name="Kim E."/>
            <person name="Koreny L."/>
            <person name="Kroth P.G."/>
            <person name="Liu Y."/>
            <person name="Malik S.B."/>
            <person name="Maier U.G."/>
            <person name="McRose D."/>
            <person name="Mock T."/>
            <person name="Neilson J.A."/>
            <person name="Onodera N.T."/>
            <person name="Poole A.M."/>
            <person name="Pritham E.J."/>
            <person name="Richards T.A."/>
            <person name="Rocap G."/>
            <person name="Roy S.W."/>
            <person name="Sarai C."/>
            <person name="Schaack S."/>
            <person name="Shirato S."/>
            <person name="Slamovits C.H."/>
            <person name="Spencer D.F."/>
            <person name="Suzuki S."/>
            <person name="Worden A.Z."/>
            <person name="Zauner S."/>
            <person name="Barry K."/>
            <person name="Bell C."/>
            <person name="Bharti A.K."/>
            <person name="Crow J.A."/>
            <person name="Grimwood J."/>
            <person name="Kramer R."/>
            <person name="Lindquist E."/>
            <person name="Lucas S."/>
            <person name="Salamov A."/>
            <person name="McFadden G.I."/>
            <person name="Lane C.E."/>
            <person name="Keeling P.J."/>
            <person name="Gray M.W."/>
            <person name="Grigoriev I.V."/>
            <person name="Archibald J.M."/>
        </authorList>
    </citation>
    <scope>NUCLEOTIDE SEQUENCE</scope>
    <source>
        <strain evidence="3 5">CCMP2712</strain>
    </source>
</reference>
<evidence type="ECO:0000313" key="4">
    <source>
        <dbReference type="EnsemblProtists" id="EKX44598"/>
    </source>
</evidence>
<feature type="region of interest" description="Disordered" evidence="1">
    <location>
        <begin position="18"/>
        <end position="47"/>
    </location>
</feature>
<dbReference type="RefSeq" id="XP_005831578.1">
    <property type="nucleotide sequence ID" value="XM_005831521.1"/>
</dbReference>
<dbReference type="STRING" id="905079.L1J7T3"/>
<dbReference type="KEGG" id="gtt:GUITHDRAFT_109374"/>
<evidence type="ECO:0000256" key="1">
    <source>
        <dbReference type="SAM" id="MobiDB-lite"/>
    </source>
</evidence>
<evidence type="ECO:0000313" key="3">
    <source>
        <dbReference type="EMBL" id="EKX44598.1"/>
    </source>
</evidence>
<dbReference type="HOGENOM" id="CLU_039125_1_0_1"/>
<dbReference type="Gene3D" id="2.60.120.650">
    <property type="entry name" value="Cupin"/>
    <property type="match status" value="1"/>
</dbReference>
<dbReference type="OMA" id="DDQCMTF"/>
<evidence type="ECO:0000313" key="5">
    <source>
        <dbReference type="Proteomes" id="UP000011087"/>
    </source>
</evidence>
<reference evidence="5" key="2">
    <citation type="submission" date="2012-11" db="EMBL/GenBank/DDBJ databases">
        <authorList>
            <person name="Kuo A."/>
            <person name="Curtis B.A."/>
            <person name="Tanifuji G."/>
            <person name="Burki F."/>
            <person name="Gruber A."/>
            <person name="Irimia M."/>
            <person name="Maruyama S."/>
            <person name="Arias M.C."/>
            <person name="Ball S.G."/>
            <person name="Gile G.H."/>
            <person name="Hirakawa Y."/>
            <person name="Hopkins J.F."/>
            <person name="Rensing S.A."/>
            <person name="Schmutz J."/>
            <person name="Symeonidi A."/>
            <person name="Elias M."/>
            <person name="Eveleigh R.J."/>
            <person name="Herman E.K."/>
            <person name="Klute M.J."/>
            <person name="Nakayama T."/>
            <person name="Obornik M."/>
            <person name="Reyes-Prieto A."/>
            <person name="Armbrust E.V."/>
            <person name="Aves S.J."/>
            <person name="Beiko R.G."/>
            <person name="Coutinho P."/>
            <person name="Dacks J.B."/>
            <person name="Durnford D.G."/>
            <person name="Fast N.M."/>
            <person name="Green B.R."/>
            <person name="Grisdale C."/>
            <person name="Hempe F."/>
            <person name="Henrissat B."/>
            <person name="Hoppner M.P."/>
            <person name="Ishida K.-I."/>
            <person name="Kim E."/>
            <person name="Koreny L."/>
            <person name="Kroth P.G."/>
            <person name="Liu Y."/>
            <person name="Malik S.-B."/>
            <person name="Maier U.G."/>
            <person name="McRose D."/>
            <person name="Mock T."/>
            <person name="Neilson J.A."/>
            <person name="Onodera N.T."/>
            <person name="Poole A.M."/>
            <person name="Pritham E.J."/>
            <person name="Richards T.A."/>
            <person name="Rocap G."/>
            <person name="Roy S.W."/>
            <person name="Sarai C."/>
            <person name="Schaack S."/>
            <person name="Shirato S."/>
            <person name="Slamovits C.H."/>
            <person name="Spencer D.F."/>
            <person name="Suzuki S."/>
            <person name="Worden A.Z."/>
            <person name="Zauner S."/>
            <person name="Barry K."/>
            <person name="Bell C."/>
            <person name="Bharti A.K."/>
            <person name="Crow J.A."/>
            <person name="Grimwood J."/>
            <person name="Kramer R."/>
            <person name="Lindquist E."/>
            <person name="Lucas S."/>
            <person name="Salamov A."/>
            <person name="McFadden G.I."/>
            <person name="Lane C.E."/>
            <person name="Keeling P.J."/>
            <person name="Gray M.W."/>
            <person name="Grigoriev I.V."/>
            <person name="Archibald J.M."/>
        </authorList>
    </citation>
    <scope>NUCLEOTIDE SEQUENCE</scope>
    <source>
        <strain evidence="5">CCMP2712</strain>
    </source>
</reference>
<dbReference type="EMBL" id="JH993003">
    <property type="protein sequence ID" value="EKX44598.1"/>
    <property type="molecule type" value="Genomic_DNA"/>
</dbReference>
<name>L1J7T3_GUITC</name>
<dbReference type="InterPro" id="IPR003347">
    <property type="entry name" value="JmjC_dom"/>
</dbReference>
<protein>
    <recommendedName>
        <fullName evidence="2">JmjC domain-containing protein</fullName>
    </recommendedName>
</protein>
<proteinExistence type="predicted"/>
<sequence>MSRSSILLTALDTLVPPPADPPALSDWQTHSTMSRHARPATGQESCLVGPGCESSDPSCSARGGHAGIALKLRHICGLSIALQALGVCEGFAVGASPVACKIHPPREIDGRPLFTDTSSGFNPVKASDFIKTYWQKHPVLLRNAFRFESPVSPDELAGLACEKEIFSRIVIEWGALKGKGAPPDKPSWEMLMGPFEEETFASLPESHYTLLVQEVSKHVPEVAELGSKFQFIPSWRMDDVMISYAAEGGGVGPHVDNYDVFLLQGKGKRRWSISAKTLAPKDEVLKAGLNLRILEGTFVKDEEWILEPGGHGLRLDPSIDPVPNHQATSSTCLQGHWGVSMDDECMTYSIGFRAPNIQDLVTEYSAHVSDLLDPDEFYQDPHLKPPGADAARIDEESVSDLWRQVVGAFFGEDADKFPRSSSGEEKFKRWLGGYLTQPMRMHDGGEPEQIDREEAVAIVDDLLSGNEACLFQTEGMKFVWLALSDGVSISANGKSWELQVDGQLSQKDLGNVIEDLIEEGLLYCPEM</sequence>
<keyword evidence="5" id="KW-1185">Reference proteome</keyword>
<reference evidence="4" key="3">
    <citation type="submission" date="2016-03" db="UniProtKB">
        <authorList>
            <consortium name="EnsemblProtists"/>
        </authorList>
    </citation>
    <scope>IDENTIFICATION</scope>
</reference>
<dbReference type="SUPFAM" id="SSF51197">
    <property type="entry name" value="Clavaminate synthase-like"/>
    <property type="match status" value="2"/>
</dbReference>
<evidence type="ECO:0000259" key="2">
    <source>
        <dbReference type="Pfam" id="PF08007"/>
    </source>
</evidence>
<dbReference type="GeneID" id="17301287"/>
<dbReference type="Pfam" id="PF08007">
    <property type="entry name" value="JmjC_2"/>
    <property type="match status" value="1"/>
</dbReference>
<dbReference type="Proteomes" id="UP000011087">
    <property type="component" value="Unassembled WGS sequence"/>
</dbReference>
<dbReference type="PaxDb" id="55529-EKX44598"/>
<dbReference type="EnsemblProtists" id="EKX44598">
    <property type="protein sequence ID" value="EKX44598"/>
    <property type="gene ID" value="GUITHDRAFT_109374"/>
</dbReference>
<feature type="domain" description="JmjC" evidence="2">
    <location>
        <begin position="225"/>
        <end position="309"/>
    </location>
</feature>
<dbReference type="AlphaFoldDB" id="L1J7T3"/>